<name>A0A0B8QYR3_LACLL</name>
<dbReference type="AlphaFoldDB" id="A0A0B8QYR3"/>
<protein>
    <submittedName>
        <fullName evidence="2">Predicted hydrolases or acyltransferases</fullName>
    </submittedName>
</protein>
<dbReference type="EMBL" id="BBSI01000017">
    <property type="protein sequence ID" value="GAM80063.1"/>
    <property type="molecule type" value="Genomic_DNA"/>
</dbReference>
<evidence type="ECO:0000256" key="1">
    <source>
        <dbReference type="SAM" id="Phobius"/>
    </source>
</evidence>
<sequence length="230" mass="26232">MDQFRSTYGCKYCFQYRKNGFQSDQNHRKLVPLMMKRKKVILILTVSFSCLALFIGTLSFVGGNLGKYSIYYAQNLPHETGTNSVMTAVFKHLGDVYIPYNSLDNDGNKMLETEDKTIHYQAGGMFSPTMITVKSTKDGDVLLSLQSDSQFPYCIYDFTENTYYGFNRAGTLVAEFIDSNTNVLSSHRVSALNTVNKLQNEMYGPIISHRKVPKINLQFIYNFVNEGKFK</sequence>
<dbReference type="GO" id="GO:0016746">
    <property type="term" value="F:acyltransferase activity"/>
    <property type="evidence" value="ECO:0007669"/>
    <property type="project" value="UniProtKB-KW"/>
</dbReference>
<comment type="caution">
    <text evidence="2">The sequence shown here is derived from an EMBL/GenBank/DDBJ whole genome shotgun (WGS) entry which is preliminary data.</text>
</comment>
<keyword evidence="1" id="KW-0472">Membrane</keyword>
<dbReference type="Proteomes" id="UP000031847">
    <property type="component" value="Unassembled WGS sequence"/>
</dbReference>
<keyword evidence="1" id="KW-0812">Transmembrane</keyword>
<gene>
    <name evidence="2" type="ORF">JCM5805K_1171</name>
</gene>
<organism evidence="2 3">
    <name type="scientific">Lactococcus lactis subsp. lactis</name>
    <name type="common">Streptococcus lactis</name>
    <dbReference type="NCBI Taxonomy" id="1360"/>
    <lineage>
        <taxon>Bacteria</taxon>
        <taxon>Bacillati</taxon>
        <taxon>Bacillota</taxon>
        <taxon>Bacilli</taxon>
        <taxon>Lactobacillales</taxon>
        <taxon>Streptococcaceae</taxon>
        <taxon>Lactococcus</taxon>
    </lineage>
</organism>
<proteinExistence type="predicted"/>
<keyword evidence="1" id="KW-1133">Transmembrane helix</keyword>
<accession>A0A0B8QYR3</accession>
<dbReference type="GO" id="GO:0016787">
    <property type="term" value="F:hydrolase activity"/>
    <property type="evidence" value="ECO:0007669"/>
    <property type="project" value="UniProtKB-KW"/>
</dbReference>
<keyword evidence="2" id="KW-0808">Transferase</keyword>
<evidence type="ECO:0000313" key="3">
    <source>
        <dbReference type="Proteomes" id="UP000031847"/>
    </source>
</evidence>
<reference evidence="2 3" key="1">
    <citation type="submission" date="2015-01" db="EMBL/GenBank/DDBJ databases">
        <title>Lactococcus lactis subsp.lactis JCM 5805 whole genome shotgun sequence.</title>
        <authorList>
            <person name="Fujii T."/>
            <person name="Tomita Y."/>
            <person name="Ikushima S."/>
            <person name="Fujiwara D."/>
        </authorList>
    </citation>
    <scope>NUCLEOTIDE SEQUENCE [LARGE SCALE GENOMIC DNA]</scope>
    <source>
        <strain evidence="2 3">JCM 5805</strain>
    </source>
</reference>
<evidence type="ECO:0000313" key="2">
    <source>
        <dbReference type="EMBL" id="GAM80063.1"/>
    </source>
</evidence>
<keyword evidence="2" id="KW-0378">Hydrolase</keyword>
<keyword evidence="2" id="KW-0012">Acyltransferase</keyword>
<feature type="transmembrane region" description="Helical" evidence="1">
    <location>
        <begin position="40"/>
        <end position="61"/>
    </location>
</feature>